<evidence type="ECO:0000313" key="2">
    <source>
        <dbReference type="Proteomes" id="UP000199352"/>
    </source>
</evidence>
<evidence type="ECO:0000313" key="1">
    <source>
        <dbReference type="EMBL" id="SER36344.1"/>
    </source>
</evidence>
<protein>
    <submittedName>
        <fullName evidence="1">Uncharacterized protein</fullName>
    </submittedName>
</protein>
<organism evidence="1 2">
    <name type="scientific">Lentzea xinjiangensis</name>
    <dbReference type="NCBI Taxonomy" id="402600"/>
    <lineage>
        <taxon>Bacteria</taxon>
        <taxon>Bacillati</taxon>
        <taxon>Actinomycetota</taxon>
        <taxon>Actinomycetes</taxon>
        <taxon>Pseudonocardiales</taxon>
        <taxon>Pseudonocardiaceae</taxon>
        <taxon>Lentzea</taxon>
    </lineage>
</organism>
<proteinExistence type="predicted"/>
<gene>
    <name evidence="1" type="ORF">SAMN05216188_110256</name>
</gene>
<keyword evidence="2" id="KW-1185">Reference proteome</keyword>
<dbReference type="AlphaFoldDB" id="A0A1H9NK31"/>
<dbReference type="RefSeq" id="WP_089953604.1">
    <property type="nucleotide sequence ID" value="NZ_FOFR01000010.1"/>
</dbReference>
<accession>A0A1H9NK31</accession>
<dbReference type="Proteomes" id="UP000199352">
    <property type="component" value="Unassembled WGS sequence"/>
</dbReference>
<dbReference type="STRING" id="402600.SAMN05216188_110256"/>
<name>A0A1H9NK31_9PSEU</name>
<dbReference type="EMBL" id="FOFR01000010">
    <property type="protein sequence ID" value="SER36344.1"/>
    <property type="molecule type" value="Genomic_DNA"/>
</dbReference>
<sequence>MGGATAGDQLLILGEDSLDPRTAAAVASREFRGELRMSDRAAERVDGGAALRTGAVARTGDR</sequence>
<reference evidence="2" key="1">
    <citation type="submission" date="2016-10" db="EMBL/GenBank/DDBJ databases">
        <authorList>
            <person name="Varghese N."/>
            <person name="Submissions S."/>
        </authorList>
    </citation>
    <scope>NUCLEOTIDE SEQUENCE [LARGE SCALE GENOMIC DNA]</scope>
    <source>
        <strain evidence="2">CGMCC 4.3525</strain>
    </source>
</reference>